<dbReference type="STRING" id="5364.A0A5C3NKP6"/>
<evidence type="ECO:0000256" key="3">
    <source>
        <dbReference type="ARBA" id="ARBA00005902"/>
    </source>
</evidence>
<evidence type="ECO:0000256" key="2">
    <source>
        <dbReference type="ARBA" id="ARBA00004496"/>
    </source>
</evidence>
<gene>
    <name evidence="7" type="ORF">OE88DRAFT_1651227</name>
</gene>
<dbReference type="Pfam" id="PF01997">
    <property type="entry name" value="Translin"/>
    <property type="match status" value="1"/>
</dbReference>
<feature type="region of interest" description="Disordered" evidence="6">
    <location>
        <begin position="254"/>
        <end position="276"/>
    </location>
</feature>
<evidence type="ECO:0000256" key="1">
    <source>
        <dbReference type="ARBA" id="ARBA00004123"/>
    </source>
</evidence>
<evidence type="ECO:0000256" key="5">
    <source>
        <dbReference type="ARBA" id="ARBA00023242"/>
    </source>
</evidence>
<evidence type="ECO:0000256" key="4">
    <source>
        <dbReference type="ARBA" id="ARBA00022490"/>
    </source>
</evidence>
<dbReference type="SUPFAM" id="SSF74784">
    <property type="entry name" value="Translin"/>
    <property type="match status" value="1"/>
</dbReference>
<evidence type="ECO:0000313" key="8">
    <source>
        <dbReference type="Proteomes" id="UP000305948"/>
    </source>
</evidence>
<proteinExistence type="inferred from homology"/>
<dbReference type="InterPro" id="IPR036081">
    <property type="entry name" value="Translin_sf"/>
</dbReference>
<name>A0A5C3NKP6_9AGAM</name>
<dbReference type="AlphaFoldDB" id="A0A5C3NKP6"/>
<dbReference type="EMBL" id="ML213503">
    <property type="protein sequence ID" value="TFK57487.1"/>
    <property type="molecule type" value="Genomic_DNA"/>
</dbReference>
<comment type="similarity">
    <text evidence="3">Belongs to the translin family.</text>
</comment>
<evidence type="ECO:0000313" key="7">
    <source>
        <dbReference type="EMBL" id="TFK57487.1"/>
    </source>
</evidence>
<dbReference type="GO" id="GO:0043565">
    <property type="term" value="F:sequence-specific DNA binding"/>
    <property type="evidence" value="ECO:0007669"/>
    <property type="project" value="InterPro"/>
</dbReference>
<sequence length="276" mass="32011">METDLLRTKDDIVNVFEHFREDLDDNNDRRERLIKSSRDITNLSKKCIFLLHRIATEDSQDDFHSRGMRAVQQARPKLREIQRLFASMKPELVGDLYWRHRKSVSPGLQEYIEALSFSHYLEHGTLVTFDQVQKSIGDEDGPYFPLTISDYLLGLSDLTGELMRFAISAISRKGGRAKANEICAFVRRCKADFEGMCPRVRGLSRKQHVTNSSLQKIEDAAYTIAVRSSEYDLPDDILDDIVARCISGYDTNHRNYDRRPDRTRDRDGDEDDSDYY</sequence>
<accession>A0A5C3NKP6</accession>
<dbReference type="GO" id="GO:0005634">
    <property type="term" value="C:nucleus"/>
    <property type="evidence" value="ECO:0007669"/>
    <property type="project" value="UniProtKB-SubCell"/>
</dbReference>
<feature type="compositionally biased region" description="Basic and acidic residues" evidence="6">
    <location>
        <begin position="254"/>
        <end position="267"/>
    </location>
</feature>
<dbReference type="Proteomes" id="UP000305948">
    <property type="component" value="Unassembled WGS sequence"/>
</dbReference>
<keyword evidence="8" id="KW-1185">Reference proteome</keyword>
<dbReference type="Gene3D" id="1.20.58.190">
    <property type="entry name" value="Translin, domain 1"/>
    <property type="match status" value="1"/>
</dbReference>
<dbReference type="PANTHER" id="PTHR10741">
    <property type="entry name" value="TRANSLIN AND TRANSLIN ASSOCIATED PROTEIN X"/>
    <property type="match status" value="1"/>
</dbReference>
<dbReference type="GO" id="GO:0005737">
    <property type="term" value="C:cytoplasm"/>
    <property type="evidence" value="ECO:0007669"/>
    <property type="project" value="UniProtKB-SubCell"/>
</dbReference>
<protein>
    <submittedName>
        <fullName evidence="7">Translin</fullName>
    </submittedName>
</protein>
<keyword evidence="5" id="KW-0539">Nucleus</keyword>
<dbReference type="OrthoDB" id="31005at2759"/>
<comment type="subcellular location">
    <subcellularLocation>
        <location evidence="2">Cytoplasm</location>
    </subcellularLocation>
    <subcellularLocation>
        <location evidence="1">Nucleus</location>
    </subcellularLocation>
</comment>
<dbReference type="CDD" id="cd14820">
    <property type="entry name" value="TRAX"/>
    <property type="match status" value="1"/>
</dbReference>
<dbReference type="InterPro" id="IPR016069">
    <property type="entry name" value="Translin_C"/>
</dbReference>
<dbReference type="Gene3D" id="1.20.58.200">
    <property type="entry name" value="Translin, domain 2"/>
    <property type="match status" value="1"/>
</dbReference>
<reference evidence="7 8" key="1">
    <citation type="journal article" date="2019" name="Nat. Ecol. Evol.">
        <title>Megaphylogeny resolves global patterns of mushroom evolution.</title>
        <authorList>
            <person name="Varga T."/>
            <person name="Krizsan K."/>
            <person name="Foldi C."/>
            <person name="Dima B."/>
            <person name="Sanchez-Garcia M."/>
            <person name="Sanchez-Ramirez S."/>
            <person name="Szollosi G.J."/>
            <person name="Szarkandi J.G."/>
            <person name="Papp V."/>
            <person name="Albert L."/>
            <person name="Andreopoulos W."/>
            <person name="Angelini C."/>
            <person name="Antonin V."/>
            <person name="Barry K.W."/>
            <person name="Bougher N.L."/>
            <person name="Buchanan P."/>
            <person name="Buyck B."/>
            <person name="Bense V."/>
            <person name="Catcheside P."/>
            <person name="Chovatia M."/>
            <person name="Cooper J."/>
            <person name="Damon W."/>
            <person name="Desjardin D."/>
            <person name="Finy P."/>
            <person name="Geml J."/>
            <person name="Haridas S."/>
            <person name="Hughes K."/>
            <person name="Justo A."/>
            <person name="Karasinski D."/>
            <person name="Kautmanova I."/>
            <person name="Kiss B."/>
            <person name="Kocsube S."/>
            <person name="Kotiranta H."/>
            <person name="LaButti K.M."/>
            <person name="Lechner B.E."/>
            <person name="Liimatainen K."/>
            <person name="Lipzen A."/>
            <person name="Lukacs Z."/>
            <person name="Mihaltcheva S."/>
            <person name="Morgado L.N."/>
            <person name="Niskanen T."/>
            <person name="Noordeloos M.E."/>
            <person name="Ohm R.A."/>
            <person name="Ortiz-Santana B."/>
            <person name="Ovrebo C."/>
            <person name="Racz N."/>
            <person name="Riley R."/>
            <person name="Savchenko A."/>
            <person name="Shiryaev A."/>
            <person name="Soop K."/>
            <person name="Spirin V."/>
            <person name="Szebenyi C."/>
            <person name="Tomsovsky M."/>
            <person name="Tulloss R.E."/>
            <person name="Uehling J."/>
            <person name="Grigoriev I.V."/>
            <person name="Vagvolgyi C."/>
            <person name="Papp T."/>
            <person name="Martin F.M."/>
            <person name="Miettinen O."/>
            <person name="Hibbett D.S."/>
            <person name="Nagy L.G."/>
        </authorList>
    </citation>
    <scope>NUCLEOTIDE SEQUENCE [LARGE SCALE GENOMIC DNA]</scope>
    <source>
        <strain evidence="7 8">OMC1185</strain>
    </source>
</reference>
<keyword evidence="4" id="KW-0963">Cytoplasm</keyword>
<evidence type="ECO:0000256" key="6">
    <source>
        <dbReference type="SAM" id="MobiDB-lite"/>
    </source>
</evidence>
<dbReference type="InterPro" id="IPR016068">
    <property type="entry name" value="Translin_N"/>
</dbReference>
<dbReference type="InterPro" id="IPR002848">
    <property type="entry name" value="Translin_fam"/>
</dbReference>
<organism evidence="7 8">
    <name type="scientific">Heliocybe sulcata</name>
    <dbReference type="NCBI Taxonomy" id="5364"/>
    <lineage>
        <taxon>Eukaryota</taxon>
        <taxon>Fungi</taxon>
        <taxon>Dikarya</taxon>
        <taxon>Basidiomycota</taxon>
        <taxon>Agaricomycotina</taxon>
        <taxon>Agaricomycetes</taxon>
        <taxon>Gloeophyllales</taxon>
        <taxon>Gloeophyllaceae</taxon>
        <taxon>Heliocybe</taxon>
    </lineage>
</organism>